<dbReference type="Gene3D" id="3.30.1330.10">
    <property type="entry name" value="PurM-like, N-terminal domain"/>
    <property type="match status" value="1"/>
</dbReference>
<sequence length="312" mass="33838">MDSYLKKLVEELKSFKGVVRKAPIGTVLKTLNHLDLDDAGFIELSDAHIVISTDGIAEDLIKADPKLAGYYSVLVNVNDVVAKGAKPIGYVNVISSPNKEHRRLIAEGIKEGLTKYRIKMLKGHTHPDTTYESIDAAIVGLAKTVVKSSTAKPGDTVVLLLDLKGKFGAKGWIKSYDATRWSSSEEVLSKINTVISIIESKLVTASRDISSPGIVGCLAMLCESSNVGALLNLDLIPRPEYVNLADWLTAYMSMGFIFTSKSPEHVAKLASKAGLTAKPVGKITEDLKITLEMSGEKQVFMDLSKESIFGLR</sequence>
<accession>A0A497F1A1</accession>
<dbReference type="PANTHER" id="PTHR30270">
    <property type="entry name" value="THIAMINE-MONOPHOSPHATE KINASE"/>
    <property type="match status" value="1"/>
</dbReference>
<gene>
    <name evidence="3" type="ORF">DRJ33_03085</name>
</gene>
<evidence type="ECO:0000259" key="2">
    <source>
        <dbReference type="Pfam" id="PF02769"/>
    </source>
</evidence>
<comment type="caution">
    <text evidence="3">The sequence shown here is derived from an EMBL/GenBank/DDBJ whole genome shotgun (WGS) entry which is preliminary data.</text>
</comment>
<dbReference type="Pfam" id="PF00586">
    <property type="entry name" value="AIRS"/>
    <property type="match status" value="1"/>
</dbReference>
<dbReference type="Pfam" id="PF02769">
    <property type="entry name" value="AIRS_C"/>
    <property type="match status" value="1"/>
</dbReference>
<dbReference type="PIRSF" id="PIRSF036540">
    <property type="entry name" value="UCP036540_AIR"/>
    <property type="match status" value="1"/>
</dbReference>
<dbReference type="Proteomes" id="UP000272051">
    <property type="component" value="Unassembled WGS sequence"/>
</dbReference>
<organism evidence="3 4">
    <name type="scientific">Thermoproteota archaeon</name>
    <dbReference type="NCBI Taxonomy" id="2056631"/>
    <lineage>
        <taxon>Archaea</taxon>
        <taxon>Thermoproteota</taxon>
    </lineage>
</organism>
<dbReference type="GO" id="GO:0009030">
    <property type="term" value="F:thiamine-phosphate kinase activity"/>
    <property type="evidence" value="ECO:0007669"/>
    <property type="project" value="InterPro"/>
</dbReference>
<dbReference type="InterPro" id="IPR006283">
    <property type="entry name" value="ThiL-like"/>
</dbReference>
<dbReference type="AlphaFoldDB" id="A0A497F1A1"/>
<protein>
    <submittedName>
        <fullName evidence="3">Methanogenesis marker 2 protein</fullName>
    </submittedName>
</protein>
<dbReference type="InterPro" id="IPR036921">
    <property type="entry name" value="PurM-like_N_sf"/>
</dbReference>
<dbReference type="SUPFAM" id="SSF55326">
    <property type="entry name" value="PurM N-terminal domain-like"/>
    <property type="match status" value="1"/>
</dbReference>
<dbReference type="EMBL" id="QMQX01000040">
    <property type="protein sequence ID" value="RLE52700.1"/>
    <property type="molecule type" value="Genomic_DNA"/>
</dbReference>
<dbReference type="SUPFAM" id="SSF56042">
    <property type="entry name" value="PurM C-terminal domain-like"/>
    <property type="match status" value="1"/>
</dbReference>
<dbReference type="InterPro" id="IPR010918">
    <property type="entry name" value="PurM-like_C_dom"/>
</dbReference>
<dbReference type="PANTHER" id="PTHR30270:SF0">
    <property type="entry name" value="THIAMINE-MONOPHOSPHATE KINASE"/>
    <property type="match status" value="1"/>
</dbReference>
<reference evidence="3 4" key="1">
    <citation type="submission" date="2018-06" db="EMBL/GenBank/DDBJ databases">
        <title>Extensive metabolic versatility and redundancy in microbially diverse, dynamic hydrothermal sediments.</title>
        <authorList>
            <person name="Dombrowski N."/>
            <person name="Teske A."/>
            <person name="Baker B.J."/>
        </authorList>
    </citation>
    <scope>NUCLEOTIDE SEQUENCE [LARGE SCALE GENOMIC DNA]</scope>
    <source>
        <strain evidence="3">B34_G17</strain>
    </source>
</reference>
<evidence type="ECO:0000259" key="1">
    <source>
        <dbReference type="Pfam" id="PF00586"/>
    </source>
</evidence>
<dbReference type="Gene3D" id="3.90.650.10">
    <property type="entry name" value="PurM-like C-terminal domain"/>
    <property type="match status" value="1"/>
</dbReference>
<feature type="domain" description="PurM-like C-terminal" evidence="2">
    <location>
        <begin position="153"/>
        <end position="291"/>
    </location>
</feature>
<evidence type="ECO:0000313" key="4">
    <source>
        <dbReference type="Proteomes" id="UP000272051"/>
    </source>
</evidence>
<feature type="domain" description="PurM-like N-terminal" evidence="1">
    <location>
        <begin position="37"/>
        <end position="141"/>
    </location>
</feature>
<dbReference type="InterPro" id="IPR016188">
    <property type="entry name" value="PurM-like_N"/>
</dbReference>
<evidence type="ECO:0000313" key="3">
    <source>
        <dbReference type="EMBL" id="RLE52700.1"/>
    </source>
</evidence>
<dbReference type="GO" id="GO:0009228">
    <property type="term" value="P:thiamine biosynthetic process"/>
    <property type="evidence" value="ECO:0007669"/>
    <property type="project" value="InterPro"/>
</dbReference>
<dbReference type="InterPro" id="IPR036676">
    <property type="entry name" value="PurM-like_C_sf"/>
</dbReference>
<name>A0A497F1A1_9CREN</name>
<proteinExistence type="predicted"/>
<dbReference type="InterPro" id="IPR011413">
    <property type="entry name" value="UCP036540_AIR"/>
</dbReference>